<sequence length="228" mass="25579">MSQTAVVIGATGLTGSNLVTLLLHDDRFSKVKVLLRTPSFKQRPGLEPVIVDFNDEESLAQALTGDALFCCIGTTIRQAGSQEKFREVDYKIPVRCATIARRQGMKQFLLMSSIGANAVSKNFYLRTKGETENAIMALAFPGYHIFRPSVLVGTRKDFRLGEWLGYILTSLFFFFLLGKWKKYRTIKAINVAHGMIYAAANTPSGAHIYESDKIKEMAEWEQERAINQ</sequence>
<reference evidence="3 5" key="1">
    <citation type="submission" date="2016-11" db="EMBL/GenBank/DDBJ databases">
        <authorList>
            <person name="Jaros S."/>
            <person name="Januszkiewicz K."/>
            <person name="Wedrychowicz H."/>
        </authorList>
    </citation>
    <scope>NUCLEOTIDE SEQUENCE [LARGE SCALE GENOMIC DNA]</scope>
    <source>
        <strain evidence="3 5">DSM 784</strain>
    </source>
</reference>
<evidence type="ECO:0000313" key="6">
    <source>
        <dbReference type="Proteomes" id="UP001326715"/>
    </source>
</evidence>
<dbReference type="Gene3D" id="3.40.50.720">
    <property type="entry name" value="NAD(P)-binding Rossmann-like Domain"/>
    <property type="match status" value="1"/>
</dbReference>
<name>A0A1K1QIU4_9BACT</name>
<evidence type="ECO:0000256" key="1">
    <source>
        <dbReference type="SAM" id="Phobius"/>
    </source>
</evidence>
<dbReference type="PANTHER" id="PTHR14097:SF7">
    <property type="entry name" value="OXIDOREDUCTASE HTATIP2"/>
    <property type="match status" value="1"/>
</dbReference>
<dbReference type="InterPro" id="IPR036291">
    <property type="entry name" value="NAD(P)-bd_dom_sf"/>
</dbReference>
<dbReference type="RefSeq" id="WP_072361075.1">
    <property type="nucleotide sequence ID" value="NZ_CP139972.1"/>
</dbReference>
<dbReference type="PANTHER" id="PTHR14097">
    <property type="entry name" value="OXIDOREDUCTASE HTATIP2"/>
    <property type="match status" value="1"/>
</dbReference>
<dbReference type="Pfam" id="PF13460">
    <property type="entry name" value="NAD_binding_10"/>
    <property type="match status" value="1"/>
</dbReference>
<feature type="domain" description="NAD(P)-binding" evidence="2">
    <location>
        <begin position="9"/>
        <end position="149"/>
    </location>
</feature>
<dbReference type="EMBL" id="CP140154">
    <property type="protein sequence ID" value="WQG89160.1"/>
    <property type="molecule type" value="Genomic_DNA"/>
</dbReference>
<dbReference type="Proteomes" id="UP000183788">
    <property type="component" value="Unassembled WGS sequence"/>
</dbReference>
<organism evidence="3 5">
    <name type="scientific">Chitinophaga sancti</name>
    <dbReference type="NCBI Taxonomy" id="1004"/>
    <lineage>
        <taxon>Bacteria</taxon>
        <taxon>Pseudomonadati</taxon>
        <taxon>Bacteroidota</taxon>
        <taxon>Chitinophagia</taxon>
        <taxon>Chitinophagales</taxon>
        <taxon>Chitinophagaceae</taxon>
        <taxon>Chitinophaga</taxon>
    </lineage>
</organism>
<dbReference type="InterPro" id="IPR016040">
    <property type="entry name" value="NAD(P)-bd_dom"/>
</dbReference>
<dbReference type="EMBL" id="FPIZ01000008">
    <property type="protein sequence ID" value="SFW59871.1"/>
    <property type="molecule type" value="Genomic_DNA"/>
</dbReference>
<evidence type="ECO:0000313" key="4">
    <source>
        <dbReference type="EMBL" id="WQG89160.1"/>
    </source>
</evidence>
<keyword evidence="1" id="KW-0812">Transmembrane</keyword>
<keyword evidence="6" id="KW-1185">Reference proteome</keyword>
<evidence type="ECO:0000259" key="2">
    <source>
        <dbReference type="Pfam" id="PF13460"/>
    </source>
</evidence>
<dbReference type="Proteomes" id="UP001326715">
    <property type="component" value="Chromosome"/>
</dbReference>
<keyword evidence="1" id="KW-1133">Transmembrane helix</keyword>
<dbReference type="STRING" id="1004.SAMN05661012_02815"/>
<evidence type="ECO:0000313" key="3">
    <source>
        <dbReference type="EMBL" id="SFW59871.1"/>
    </source>
</evidence>
<evidence type="ECO:0000313" key="5">
    <source>
        <dbReference type="Proteomes" id="UP000183788"/>
    </source>
</evidence>
<accession>A0A1K1QIU4</accession>
<protein>
    <submittedName>
        <fullName evidence="4">NAD(P)H-binding protein</fullName>
    </submittedName>
    <submittedName>
        <fullName evidence="3">Uncharacterized conserved protein YbjT, contains NAD(P)-binding and DUF2867 domains</fullName>
    </submittedName>
</protein>
<dbReference type="OrthoDB" id="9798632at2"/>
<proteinExistence type="predicted"/>
<feature type="transmembrane region" description="Helical" evidence="1">
    <location>
        <begin position="163"/>
        <end position="180"/>
    </location>
</feature>
<reference evidence="4 6" key="2">
    <citation type="submission" date="2023-11" db="EMBL/GenBank/DDBJ databases">
        <title>MicrobeMod: A computational toolkit for identifying prokaryotic methylation and restriction-modification with nanopore sequencing.</title>
        <authorList>
            <person name="Crits-Christoph A."/>
            <person name="Kang S.C."/>
            <person name="Lee H."/>
            <person name="Ostrov N."/>
        </authorList>
    </citation>
    <scope>NUCLEOTIDE SEQUENCE [LARGE SCALE GENOMIC DNA]</scope>
    <source>
        <strain evidence="4 6">ATCC 23090</strain>
    </source>
</reference>
<keyword evidence="1" id="KW-0472">Membrane</keyword>
<dbReference type="SUPFAM" id="SSF51735">
    <property type="entry name" value="NAD(P)-binding Rossmann-fold domains"/>
    <property type="match status" value="1"/>
</dbReference>
<dbReference type="AlphaFoldDB" id="A0A1K1QIU4"/>
<gene>
    <name evidence="3" type="ORF">SAMN05661012_02815</name>
    <name evidence="4" type="ORF">SR876_29975</name>
</gene>